<protein>
    <submittedName>
        <fullName evidence="2">Uncharacterized protein</fullName>
    </submittedName>
</protein>
<keyword evidence="3" id="KW-1185">Reference proteome</keyword>
<dbReference type="EMBL" id="JAHUTI010053788">
    <property type="protein sequence ID" value="MED6249903.1"/>
    <property type="molecule type" value="Genomic_DNA"/>
</dbReference>
<evidence type="ECO:0000313" key="2">
    <source>
        <dbReference type="EMBL" id="MED6249903.1"/>
    </source>
</evidence>
<organism evidence="2 3">
    <name type="scientific">Ataeniobius toweri</name>
    <dbReference type="NCBI Taxonomy" id="208326"/>
    <lineage>
        <taxon>Eukaryota</taxon>
        <taxon>Metazoa</taxon>
        <taxon>Chordata</taxon>
        <taxon>Craniata</taxon>
        <taxon>Vertebrata</taxon>
        <taxon>Euteleostomi</taxon>
        <taxon>Actinopterygii</taxon>
        <taxon>Neopterygii</taxon>
        <taxon>Teleostei</taxon>
        <taxon>Neoteleostei</taxon>
        <taxon>Acanthomorphata</taxon>
        <taxon>Ovalentaria</taxon>
        <taxon>Atherinomorphae</taxon>
        <taxon>Cyprinodontiformes</taxon>
        <taxon>Goodeidae</taxon>
        <taxon>Ataeniobius</taxon>
    </lineage>
</organism>
<dbReference type="Proteomes" id="UP001345963">
    <property type="component" value="Unassembled WGS sequence"/>
</dbReference>
<feature type="compositionally biased region" description="Basic and acidic residues" evidence="1">
    <location>
        <begin position="18"/>
        <end position="40"/>
    </location>
</feature>
<feature type="region of interest" description="Disordered" evidence="1">
    <location>
        <begin position="1"/>
        <end position="61"/>
    </location>
</feature>
<sequence>MSSVQPQRASINEQETAAEERSPEFKEIIVKSEEDIDGRPAPHSQKIRQSPQPGKSGRHIGFVVQEKRYVSASAIL</sequence>
<proteinExistence type="predicted"/>
<gene>
    <name evidence="2" type="ORF">ATANTOWER_021488</name>
</gene>
<evidence type="ECO:0000313" key="3">
    <source>
        <dbReference type="Proteomes" id="UP001345963"/>
    </source>
</evidence>
<feature type="compositionally biased region" description="Polar residues" evidence="1">
    <location>
        <begin position="1"/>
        <end position="15"/>
    </location>
</feature>
<name>A0ABU7BHI7_9TELE</name>
<accession>A0ABU7BHI7</accession>
<comment type="caution">
    <text evidence="2">The sequence shown here is derived from an EMBL/GenBank/DDBJ whole genome shotgun (WGS) entry which is preliminary data.</text>
</comment>
<evidence type="ECO:0000256" key="1">
    <source>
        <dbReference type="SAM" id="MobiDB-lite"/>
    </source>
</evidence>
<reference evidence="2 3" key="1">
    <citation type="submission" date="2021-07" db="EMBL/GenBank/DDBJ databases">
        <authorList>
            <person name="Palmer J.M."/>
        </authorList>
    </citation>
    <scope>NUCLEOTIDE SEQUENCE [LARGE SCALE GENOMIC DNA]</scope>
    <source>
        <strain evidence="2 3">AT_MEX2019</strain>
        <tissue evidence="2">Muscle</tissue>
    </source>
</reference>